<dbReference type="PIRSF" id="PIRSF005799">
    <property type="entry name" value="UDP-gal_transpt"/>
    <property type="match status" value="1"/>
</dbReference>
<dbReference type="SUPFAM" id="SSF103481">
    <property type="entry name" value="Multidrug resistance efflux transporter EmrE"/>
    <property type="match status" value="2"/>
</dbReference>
<comment type="caution">
    <text evidence="7">The sequence shown here is derived from an EMBL/GenBank/DDBJ whole genome shotgun (WGS) entry which is preliminary data.</text>
</comment>
<gene>
    <name evidence="7" type="ORF">ACHAWO_011202</name>
</gene>
<keyword evidence="3 6" id="KW-1133">Transmembrane helix</keyword>
<dbReference type="PANTHER" id="PTHR10231">
    <property type="entry name" value="NUCLEOTIDE-SUGAR TRANSMEMBRANE TRANSPORTER"/>
    <property type="match status" value="1"/>
</dbReference>
<feature type="transmembrane region" description="Helical" evidence="6">
    <location>
        <begin position="210"/>
        <end position="231"/>
    </location>
</feature>
<sequence length="397" mass="43332">MKRHPNMSEKEQQDQLFREDESSPPPSAQPAVTSASSAKQDSLFRLFLLFLMAAQNTSVVLLSRYTRAGVNKEDLYVINDMVMVSEMAKFIFAAALEQNHTNGHLVKSFRENIIERPIDALKILIPSLLYLVQNSLLYVAISNLTAPMFQVCYQCKLLTTAIVSVIMLQRKYSLKQWVCLTALGIGVAIVVLGAQDGGSSKTDDQNAQNLAAGLLAVTIACLCSAFAGVYFEKVLKRPTVDGGQARAPVSMWMRNVQMAFFSVCIALVNMMRETDDARGYTGEINEDTNQPMVKPFMHGFTAYAYGIVLLQAGGGMLVAAVIKYADNVLKGMATGVSVVTATFFSTFLFGTTLSGQFALGAGIILVSVYLFSNDMPTCGRVKKEKISAVEMNSLLPK</sequence>
<evidence type="ECO:0000256" key="2">
    <source>
        <dbReference type="ARBA" id="ARBA00022692"/>
    </source>
</evidence>
<keyword evidence="8" id="KW-1185">Reference proteome</keyword>
<evidence type="ECO:0000313" key="8">
    <source>
        <dbReference type="Proteomes" id="UP001530400"/>
    </source>
</evidence>
<feature type="transmembrane region" description="Helical" evidence="6">
    <location>
        <begin position="302"/>
        <end position="322"/>
    </location>
</feature>
<evidence type="ECO:0000256" key="6">
    <source>
        <dbReference type="SAM" id="Phobius"/>
    </source>
</evidence>
<dbReference type="InterPro" id="IPR007271">
    <property type="entry name" value="Nuc_sug_transpt"/>
</dbReference>
<feature type="transmembrane region" description="Helical" evidence="6">
    <location>
        <begin position="329"/>
        <end position="349"/>
    </location>
</feature>
<feature type="region of interest" description="Disordered" evidence="5">
    <location>
        <begin position="1"/>
        <end position="35"/>
    </location>
</feature>
<protein>
    <submittedName>
        <fullName evidence="7">Uncharacterized protein</fullName>
    </submittedName>
</protein>
<dbReference type="NCBIfam" id="TIGR00803">
    <property type="entry name" value="nst"/>
    <property type="match status" value="1"/>
</dbReference>
<comment type="subcellular location">
    <subcellularLocation>
        <location evidence="1">Membrane</location>
        <topology evidence="1">Multi-pass membrane protein</topology>
    </subcellularLocation>
</comment>
<dbReference type="GO" id="GO:0016020">
    <property type="term" value="C:membrane"/>
    <property type="evidence" value="ECO:0007669"/>
    <property type="project" value="UniProtKB-SubCell"/>
</dbReference>
<accession>A0ABD3NVF5</accession>
<feature type="compositionally biased region" description="Basic and acidic residues" evidence="5">
    <location>
        <begin position="1"/>
        <end position="21"/>
    </location>
</feature>
<keyword evidence="2 6" id="KW-0812">Transmembrane</keyword>
<feature type="transmembrane region" description="Helical" evidence="6">
    <location>
        <begin position="177"/>
        <end position="195"/>
    </location>
</feature>
<evidence type="ECO:0000313" key="7">
    <source>
        <dbReference type="EMBL" id="KAL3779638.1"/>
    </source>
</evidence>
<keyword evidence="4 6" id="KW-0472">Membrane</keyword>
<dbReference type="Proteomes" id="UP001530400">
    <property type="component" value="Unassembled WGS sequence"/>
</dbReference>
<feature type="transmembrane region" description="Helical" evidence="6">
    <location>
        <begin position="355"/>
        <end position="372"/>
    </location>
</feature>
<evidence type="ECO:0000256" key="1">
    <source>
        <dbReference type="ARBA" id="ARBA00004141"/>
    </source>
</evidence>
<name>A0ABD3NVF5_9STRA</name>
<evidence type="ECO:0000256" key="5">
    <source>
        <dbReference type="SAM" id="MobiDB-lite"/>
    </source>
</evidence>
<feature type="transmembrane region" description="Helical" evidence="6">
    <location>
        <begin position="252"/>
        <end position="271"/>
    </location>
</feature>
<dbReference type="AlphaFoldDB" id="A0ABD3NVF5"/>
<proteinExistence type="predicted"/>
<dbReference type="InterPro" id="IPR037185">
    <property type="entry name" value="EmrE-like"/>
</dbReference>
<organism evidence="7 8">
    <name type="scientific">Cyclotella atomus</name>
    <dbReference type="NCBI Taxonomy" id="382360"/>
    <lineage>
        <taxon>Eukaryota</taxon>
        <taxon>Sar</taxon>
        <taxon>Stramenopiles</taxon>
        <taxon>Ochrophyta</taxon>
        <taxon>Bacillariophyta</taxon>
        <taxon>Coscinodiscophyceae</taxon>
        <taxon>Thalassiosirophycidae</taxon>
        <taxon>Stephanodiscales</taxon>
        <taxon>Stephanodiscaceae</taxon>
        <taxon>Cyclotella</taxon>
    </lineage>
</organism>
<reference evidence="7 8" key="1">
    <citation type="submission" date="2024-10" db="EMBL/GenBank/DDBJ databases">
        <title>Updated reference genomes for cyclostephanoid diatoms.</title>
        <authorList>
            <person name="Roberts W.R."/>
            <person name="Alverson A.J."/>
        </authorList>
    </citation>
    <scope>NUCLEOTIDE SEQUENCE [LARGE SCALE GENOMIC DNA]</scope>
    <source>
        <strain evidence="7 8">AJA010-31</strain>
    </source>
</reference>
<evidence type="ECO:0000256" key="3">
    <source>
        <dbReference type="ARBA" id="ARBA00022989"/>
    </source>
</evidence>
<dbReference type="EMBL" id="JALLPJ020000925">
    <property type="protein sequence ID" value="KAL3779638.1"/>
    <property type="molecule type" value="Genomic_DNA"/>
</dbReference>
<dbReference type="Pfam" id="PF04142">
    <property type="entry name" value="Nuc_sug_transp"/>
    <property type="match status" value="1"/>
</dbReference>
<evidence type="ECO:0000256" key="4">
    <source>
        <dbReference type="ARBA" id="ARBA00023136"/>
    </source>
</evidence>